<feature type="domain" description="Outer membrane protein beta-barrel" evidence="1">
    <location>
        <begin position="40"/>
        <end position="215"/>
    </location>
</feature>
<dbReference type="EMBL" id="QKSB01000002">
    <property type="protein sequence ID" value="PZE17928.1"/>
    <property type="molecule type" value="Genomic_DNA"/>
</dbReference>
<evidence type="ECO:0000259" key="1">
    <source>
        <dbReference type="Pfam" id="PF13568"/>
    </source>
</evidence>
<protein>
    <recommendedName>
        <fullName evidence="1">Outer membrane protein beta-barrel domain-containing protein</fullName>
    </recommendedName>
</protein>
<dbReference type="Pfam" id="PF13568">
    <property type="entry name" value="OMP_b-brl_2"/>
    <property type="match status" value="1"/>
</dbReference>
<keyword evidence="3" id="KW-1185">Reference proteome</keyword>
<name>A0A2W1NTA1_9FLAO</name>
<organism evidence="2 3">
    <name type="scientific">Putridiphycobacter roseus</name>
    <dbReference type="NCBI Taxonomy" id="2219161"/>
    <lineage>
        <taxon>Bacteria</taxon>
        <taxon>Pseudomonadati</taxon>
        <taxon>Bacteroidota</taxon>
        <taxon>Flavobacteriia</taxon>
        <taxon>Flavobacteriales</taxon>
        <taxon>Crocinitomicaceae</taxon>
        <taxon>Putridiphycobacter</taxon>
    </lineage>
</organism>
<comment type="caution">
    <text evidence="2">The sequence shown here is derived from an EMBL/GenBank/DDBJ whole genome shotgun (WGS) entry which is preliminary data.</text>
</comment>
<dbReference type="Proteomes" id="UP000249248">
    <property type="component" value="Unassembled WGS sequence"/>
</dbReference>
<evidence type="ECO:0000313" key="3">
    <source>
        <dbReference type="Proteomes" id="UP000249248"/>
    </source>
</evidence>
<dbReference type="AlphaFoldDB" id="A0A2W1NTA1"/>
<reference evidence="2 3" key="1">
    <citation type="submission" date="2018-06" db="EMBL/GenBank/DDBJ databases">
        <title>The draft genome sequence of Crocinitomix sp. SM1701.</title>
        <authorList>
            <person name="Zhang X."/>
        </authorList>
    </citation>
    <scope>NUCLEOTIDE SEQUENCE [LARGE SCALE GENOMIC DNA]</scope>
    <source>
        <strain evidence="2 3">SM1701</strain>
    </source>
</reference>
<proteinExistence type="predicted"/>
<accession>A0A2W1NTA1</accession>
<evidence type="ECO:0000313" key="2">
    <source>
        <dbReference type="EMBL" id="PZE17928.1"/>
    </source>
</evidence>
<gene>
    <name evidence="2" type="ORF">DNU06_04735</name>
</gene>
<sequence length="243" mass="27925">MRLLILTHILKIQQAILFCALLIGASNVYGQPGKNYPQFDRKNFHFGFALGGNSADYRYTFQPGMYNGDSIVSININKQAGFTLGIISSWDVHEMFHIRFIPSLSFQEREFNYGLLRNKEVNFETYRLESTFLDFPLMMKLRSKRINNFAAYGLAGIQYSVDLASQRDVVTVPGEAVMKMKKHDLSTQFGGGFDFFMAYYKFAIEIKISNGFQDLLIQENTLFSAPLNSLRSKVWWFTITFEG</sequence>
<dbReference type="InterPro" id="IPR025665">
    <property type="entry name" value="Beta-barrel_OMP_2"/>
</dbReference>